<keyword evidence="3" id="KW-1185">Reference proteome</keyword>
<dbReference type="GO" id="GO:0005886">
    <property type="term" value="C:plasma membrane"/>
    <property type="evidence" value="ECO:0007669"/>
    <property type="project" value="TreeGrafter"/>
</dbReference>
<keyword evidence="1" id="KW-0472">Membrane</keyword>
<dbReference type="KEGG" id="ten:LPB136_04880"/>
<organism evidence="2 3">
    <name type="scientific">Tenacibaculum todarodis</name>
    <dbReference type="NCBI Taxonomy" id="1850252"/>
    <lineage>
        <taxon>Bacteria</taxon>
        <taxon>Pseudomonadati</taxon>
        <taxon>Bacteroidota</taxon>
        <taxon>Flavobacteriia</taxon>
        <taxon>Flavobacteriales</taxon>
        <taxon>Flavobacteriaceae</taxon>
        <taxon>Tenacibaculum</taxon>
    </lineage>
</organism>
<dbReference type="PANTHER" id="PTHR30441">
    <property type="entry name" value="DUF748 DOMAIN-CONTAINING PROTEIN"/>
    <property type="match status" value="1"/>
</dbReference>
<evidence type="ECO:0000313" key="2">
    <source>
        <dbReference type="EMBL" id="APG64734.1"/>
    </source>
</evidence>
<keyword evidence="1" id="KW-0812">Transmembrane</keyword>
<evidence type="ECO:0000313" key="3">
    <source>
        <dbReference type="Proteomes" id="UP000181898"/>
    </source>
</evidence>
<dbReference type="InterPro" id="IPR052894">
    <property type="entry name" value="AsmA-related"/>
</dbReference>
<evidence type="ECO:0000256" key="1">
    <source>
        <dbReference type="SAM" id="Phobius"/>
    </source>
</evidence>
<dbReference type="OrthoDB" id="596403at2"/>
<sequence>MKKEKQQKSLTKRILKWSVSILLIVLIALVAIPYVFKDKIVQMVTNTINNNINATVTFNEADLSFLKSFPLASLTVNNVSVVNKEPFVGDTLFVAKTLSLDMKITELFKNADETIDLKSIATANGKVNIILNKEGLGNYYIALKNETQESTAENNSSFSFNIQDYKVDNLQFNYLDRSTNTQLQLDSIYHTGKGNFADDILDLDTKSTAKVSFNLDKVNYINNVAVSLDAVIGIDLKNAKYTFKENTGYINQLPLEFNGFIQLVEEGQLYDISFKTPTSSFKNALALLPSQYSGNLKSIKTEGNFDLNGLVKGTYSKNTIPTLDISFSSNNAMFKYADLPKSVKNININSKIINKTGNLKDTYVNVNKLNFKIDEDVFSANGNVSNITTNPKVNITANGVINIANISKVYPVKLENELAGILKADVTTNFDMNAVEKGNYQQIKNAGTISLNNFKYEGKDVAKPFFIDKTAIAFNTNSIKLNEFKAKTGTSDLSLNGNLDNFYGFLFKDQVLKGNFDLNSNNLKVADFLSTETKTEGETDTKTAKLKIPSFLDIKLNAKAKTVVYDNINLSNVSGNLFIKDEAVDLQNLKTDVFGGNIGFNGNVSTKGDASKFNMNLNLKELNIADSFGNLDMLKAIAPIAKTIEGKINSTIKVSGLLNEDMTPDLKSISGNLLGQLLDTKLKASNSTVLKSVSSKVDFLDVSKLNLNNVKALFTFENGNVNVKPFNLNYKDIEMQVGGKHGFDNSMNYDITFNIPVKYLGTEATNLLSKLSPKQTADIKTIPIKAILTGNFTSPSFSTNIKDATSNLITQLIEKQKQDLKDKGKDKIKNLLGLGNTKNDTIKKDSTKTTNTPKDKIKGILGGFFSKKKKDTTKKK</sequence>
<keyword evidence="1" id="KW-1133">Transmembrane helix</keyword>
<feature type="transmembrane region" description="Helical" evidence="1">
    <location>
        <begin position="14"/>
        <end position="36"/>
    </location>
</feature>
<accession>A0A1L3JHZ4</accession>
<dbReference type="RefSeq" id="WP_072555058.1">
    <property type="nucleotide sequence ID" value="NZ_CP018155.1"/>
</dbReference>
<gene>
    <name evidence="2" type="ORF">LPB136_04880</name>
</gene>
<dbReference type="AlphaFoldDB" id="A0A1L3JHZ4"/>
<reference evidence="2 3" key="1">
    <citation type="submission" date="2016-11" db="EMBL/GenBank/DDBJ databases">
        <title>Tenacibaculum sp. LPB0136, isolated from marine environment.</title>
        <authorList>
            <person name="Kim E."/>
            <person name="Yi H."/>
        </authorList>
    </citation>
    <scope>NUCLEOTIDE SEQUENCE [LARGE SCALE GENOMIC DNA]</scope>
    <source>
        <strain evidence="2 3">LPB0136</strain>
    </source>
</reference>
<dbReference type="EMBL" id="CP018155">
    <property type="protein sequence ID" value="APG64734.1"/>
    <property type="molecule type" value="Genomic_DNA"/>
</dbReference>
<dbReference type="STRING" id="1850252.LPB136_04880"/>
<dbReference type="Proteomes" id="UP000181898">
    <property type="component" value="Chromosome"/>
</dbReference>
<protein>
    <submittedName>
        <fullName evidence="2">Uncharacterized protein</fullName>
    </submittedName>
</protein>
<dbReference type="GO" id="GO:0090313">
    <property type="term" value="P:regulation of protein targeting to membrane"/>
    <property type="evidence" value="ECO:0007669"/>
    <property type="project" value="TreeGrafter"/>
</dbReference>
<proteinExistence type="predicted"/>
<dbReference type="PANTHER" id="PTHR30441:SF8">
    <property type="entry name" value="DUF748 DOMAIN-CONTAINING PROTEIN"/>
    <property type="match status" value="1"/>
</dbReference>
<name>A0A1L3JHZ4_9FLAO</name>